<feature type="region of interest" description="Disordered" evidence="1">
    <location>
        <begin position="280"/>
        <end position="335"/>
    </location>
</feature>
<feature type="region of interest" description="Disordered" evidence="1">
    <location>
        <begin position="653"/>
        <end position="708"/>
    </location>
</feature>
<accession>A0ABM1A1Y0</accession>
<reference evidence="3" key="1">
    <citation type="submission" date="2025-08" db="UniProtKB">
        <authorList>
            <consortium name="RefSeq"/>
        </authorList>
    </citation>
    <scope>IDENTIFICATION</scope>
</reference>
<proteinExistence type="predicted"/>
<name>A0ABM1A1Y0_APLCA</name>
<feature type="compositionally biased region" description="Basic and acidic residues" evidence="1">
    <location>
        <begin position="858"/>
        <end position="868"/>
    </location>
</feature>
<gene>
    <name evidence="3" type="primary">LOC101863590</name>
</gene>
<dbReference type="Proteomes" id="UP000694888">
    <property type="component" value="Unplaced"/>
</dbReference>
<feature type="compositionally biased region" description="Low complexity" evidence="1">
    <location>
        <begin position="836"/>
        <end position="846"/>
    </location>
</feature>
<feature type="compositionally biased region" description="Low complexity" evidence="1">
    <location>
        <begin position="1197"/>
        <end position="1208"/>
    </location>
</feature>
<feature type="region of interest" description="Disordered" evidence="1">
    <location>
        <begin position="1070"/>
        <end position="1112"/>
    </location>
</feature>
<feature type="compositionally biased region" description="Basic and acidic residues" evidence="1">
    <location>
        <begin position="898"/>
        <end position="910"/>
    </location>
</feature>
<feature type="compositionally biased region" description="Low complexity" evidence="1">
    <location>
        <begin position="1018"/>
        <end position="1030"/>
    </location>
</feature>
<protein>
    <submittedName>
        <fullName evidence="3">Mucin-17</fullName>
    </submittedName>
</protein>
<feature type="compositionally biased region" description="Basic and acidic residues" evidence="1">
    <location>
        <begin position="1"/>
        <end position="12"/>
    </location>
</feature>
<evidence type="ECO:0000313" key="2">
    <source>
        <dbReference type="Proteomes" id="UP000694888"/>
    </source>
</evidence>
<dbReference type="RefSeq" id="XP_012939164.1">
    <property type="nucleotide sequence ID" value="XM_013083710.2"/>
</dbReference>
<feature type="region of interest" description="Disordered" evidence="1">
    <location>
        <begin position="1"/>
        <end position="62"/>
    </location>
</feature>
<feature type="region of interest" description="Disordered" evidence="1">
    <location>
        <begin position="457"/>
        <end position="486"/>
    </location>
</feature>
<feature type="region of interest" description="Disordered" evidence="1">
    <location>
        <begin position="1012"/>
        <end position="1052"/>
    </location>
</feature>
<feature type="compositionally biased region" description="Polar residues" evidence="1">
    <location>
        <begin position="1289"/>
        <end position="1300"/>
    </location>
</feature>
<feature type="region of interest" description="Disordered" evidence="1">
    <location>
        <begin position="100"/>
        <end position="146"/>
    </location>
</feature>
<feature type="compositionally biased region" description="Polar residues" evidence="1">
    <location>
        <begin position="1033"/>
        <end position="1043"/>
    </location>
</feature>
<dbReference type="GeneID" id="101863590"/>
<feature type="compositionally biased region" description="Low complexity" evidence="1">
    <location>
        <begin position="527"/>
        <end position="541"/>
    </location>
</feature>
<feature type="compositionally biased region" description="Polar residues" evidence="1">
    <location>
        <begin position="874"/>
        <end position="895"/>
    </location>
</feature>
<feature type="compositionally biased region" description="Polar residues" evidence="1">
    <location>
        <begin position="782"/>
        <end position="808"/>
    </location>
</feature>
<evidence type="ECO:0000256" key="1">
    <source>
        <dbReference type="SAM" id="MobiDB-lite"/>
    </source>
</evidence>
<feature type="compositionally biased region" description="Basic and acidic residues" evidence="1">
    <location>
        <begin position="419"/>
        <end position="443"/>
    </location>
</feature>
<evidence type="ECO:0000313" key="3">
    <source>
        <dbReference type="RefSeq" id="XP_012939164.1"/>
    </source>
</evidence>
<feature type="compositionally biased region" description="Polar residues" evidence="1">
    <location>
        <begin position="375"/>
        <end position="386"/>
    </location>
</feature>
<organism evidence="2 3">
    <name type="scientific">Aplysia californica</name>
    <name type="common">California sea hare</name>
    <dbReference type="NCBI Taxonomy" id="6500"/>
    <lineage>
        <taxon>Eukaryota</taxon>
        <taxon>Metazoa</taxon>
        <taxon>Spiralia</taxon>
        <taxon>Lophotrochozoa</taxon>
        <taxon>Mollusca</taxon>
        <taxon>Gastropoda</taxon>
        <taxon>Heterobranchia</taxon>
        <taxon>Euthyneura</taxon>
        <taxon>Tectipleura</taxon>
        <taxon>Aplysiida</taxon>
        <taxon>Aplysioidea</taxon>
        <taxon>Aplysiidae</taxon>
        <taxon>Aplysia</taxon>
    </lineage>
</organism>
<feature type="region of interest" description="Disordered" evidence="1">
    <location>
        <begin position="733"/>
        <end position="986"/>
    </location>
</feature>
<feature type="compositionally biased region" description="Acidic residues" evidence="1">
    <location>
        <begin position="1076"/>
        <end position="1101"/>
    </location>
</feature>
<feature type="compositionally biased region" description="Polar residues" evidence="1">
    <location>
        <begin position="316"/>
        <end position="331"/>
    </location>
</feature>
<feature type="compositionally biased region" description="Low complexity" evidence="1">
    <location>
        <begin position="1276"/>
        <end position="1288"/>
    </location>
</feature>
<sequence length="1329" mass="140613">MEHTGYEPHEYIDWGQATGSPPATNGNEDSEEDVAGDSTQEENNNKREDDDEVDGTPASSGLEPTALDIVFFLRPLHSTEAQAANAQYASMFRFLAESPAPPNAQDTVPTSPPPTTAPALSSGVSSLQEPHRVASVTSVSSGTTVTRSPRDLCQIHENCAIPIVPQTSTGGGYLTTPTTDSTGAVHNPNSLTQCAPRTSPCQPRPIEGNNSGEAKVGGWRVLFSVTNVSSGTTVTKSPRDLCLMHENCAIPIMPQTSTGGRYLPTPTTDSTGALHNPNSLIQHAPRTSPCQSRPIEGNNSGEAKVPLTEPEPVSTDRVTSPQPTWSPTGTAWSPRVMIASPTGTARSPRVTMTSPSTAAWSPSVMMTSRVTCTNPSLVPSLSQRLSSVRPDGDSPQLPTVLTPLGTGQSQERFLLATPPDERRSERARYPPALTDDRSDRSEPNDTAAASMYIRASDLTQSSRAGAHERISTLPPGETHPAQDNTAAAMATDVSANEGGWSPFGAPGVHHVQTTETDSASSLQDPHTVASVTSVSSGTTVTRSPRDLCLMHENCTIPIMPQTSTGGRYLNSNSLTQYAPRTSPCQPRPIEGNNSGEAKEGGWRVLCSVTSVRSGTTVTRSPRDLCLMHENCAIPIMPQTSTGGGYLPTTTADSTGALHNPNSLIQHAPRTSPCQPRPIEGNNSGEAKEPEPVSSGRVTSPQPIWSPTGTAWSPRVMTCLSGLPNTMQSVGVAGPALYGSPDEMRASEPQRPALGPPASEPSPTGGTPEGKTVRNPGKRVARNTANREVASSDSPAHLTARQSPGSGTSAPHEEGVSPAKKRRESQLSFTRARGRSQSEITSSSDSSVRAHTAPSSDSVQKESESELKRGGTLTRGPSTSRAVSSGETNQLTSSPSPGEMKRSLSDARGDGEQFLQQTDTPLESGDTRMRPVSSGQLEREGINPHQATPVPVSHEPPHTSQASKRPRQAADGSNTSPHVTRADRQREFCLREMEKQIKARGFKCSRALLEKLTEREPQAPDNNDTTTTAAQKGSFRSTHSSNHGTPKDGMTQEQLEFYRITKRDLPATSSKYSYGLLEEDDEETLSDMGYDEQEGDPTEDEPAGAFLETSEAGTSVTRGVCVVSAAGVVSLTSETKVSSTAGVSVSSTAGPGMLIQQTLQAELSSVLSQQPVAVQNCDRPGDRSAPDRPSSVHNDTSQNQPQQNDGPGPSRISWSPIPQPPDSGDTRPRRETTSGSFLSPLLEEILRACGGGQGSSPSSGGSHEDNSPLPIPQTTDSSSSGFDTSPESSQGATGQSHNSDLVSDLPPDLEDISRDQLMDLPDLQLGHAYL</sequence>
<feature type="region of interest" description="Disordered" evidence="1">
    <location>
        <begin position="375"/>
        <end position="445"/>
    </location>
</feature>
<feature type="compositionally biased region" description="Polar residues" evidence="1">
    <location>
        <begin position="695"/>
        <end position="708"/>
    </location>
</feature>
<feature type="region of interest" description="Disordered" evidence="1">
    <location>
        <begin position="518"/>
        <end position="541"/>
    </location>
</feature>
<feature type="region of interest" description="Disordered" evidence="1">
    <location>
        <begin position="1174"/>
        <end position="1320"/>
    </location>
</feature>
<feature type="compositionally biased region" description="Polar residues" evidence="1">
    <location>
        <begin position="17"/>
        <end position="27"/>
    </location>
</feature>
<feature type="compositionally biased region" description="Low complexity" evidence="1">
    <location>
        <begin position="133"/>
        <end position="146"/>
    </location>
</feature>
<keyword evidence="2" id="KW-1185">Reference proteome</keyword>